<gene>
    <name evidence="2" type="ORF">KIN20_018537</name>
</gene>
<name>A0AAD5N3U7_PARTN</name>
<dbReference type="Proteomes" id="UP001196413">
    <property type="component" value="Unassembled WGS sequence"/>
</dbReference>
<evidence type="ECO:0000256" key="1">
    <source>
        <dbReference type="SAM" id="MobiDB-lite"/>
    </source>
</evidence>
<evidence type="ECO:0000313" key="3">
    <source>
        <dbReference type="Proteomes" id="UP001196413"/>
    </source>
</evidence>
<accession>A0AAD5N3U7</accession>
<reference evidence="2" key="1">
    <citation type="submission" date="2021-06" db="EMBL/GenBank/DDBJ databases">
        <title>Parelaphostrongylus tenuis whole genome reference sequence.</title>
        <authorList>
            <person name="Garwood T.J."/>
            <person name="Larsen P.A."/>
            <person name="Fountain-Jones N.M."/>
            <person name="Garbe J.R."/>
            <person name="Macchietto M.G."/>
            <person name="Kania S.A."/>
            <person name="Gerhold R.W."/>
            <person name="Richards J.E."/>
            <person name="Wolf T.M."/>
        </authorList>
    </citation>
    <scope>NUCLEOTIDE SEQUENCE</scope>
    <source>
        <strain evidence="2">MNPRO001-30</strain>
        <tissue evidence="2">Meninges</tissue>
    </source>
</reference>
<proteinExistence type="predicted"/>
<dbReference type="EMBL" id="JAHQIW010003692">
    <property type="protein sequence ID" value="KAJ1359746.1"/>
    <property type="molecule type" value="Genomic_DNA"/>
</dbReference>
<sequence>MDGSVIHEHEIEPLPHVRRRAHLTTASHAQKPSQRLTMLKIMPDIMRCQFMGSGGGGQGIGASNEKFKQVYAVESRQSPNTMDCSEYDEAAGNVGSDPATSSSPKISTLVESEEVDIDMEDIHHKPRICYDQNVIDMARTYGNAVIVGYHQTAQSPLESVGVMASV</sequence>
<feature type="region of interest" description="Disordered" evidence="1">
    <location>
        <begin position="78"/>
        <end position="106"/>
    </location>
</feature>
<keyword evidence="3" id="KW-1185">Reference proteome</keyword>
<comment type="caution">
    <text evidence="2">The sequence shown here is derived from an EMBL/GenBank/DDBJ whole genome shotgun (WGS) entry which is preliminary data.</text>
</comment>
<protein>
    <submittedName>
        <fullName evidence="2">Uncharacterized protein</fullName>
    </submittedName>
</protein>
<dbReference type="AlphaFoldDB" id="A0AAD5N3U7"/>
<evidence type="ECO:0000313" key="2">
    <source>
        <dbReference type="EMBL" id="KAJ1359746.1"/>
    </source>
</evidence>
<organism evidence="2 3">
    <name type="scientific">Parelaphostrongylus tenuis</name>
    <name type="common">Meningeal worm</name>
    <dbReference type="NCBI Taxonomy" id="148309"/>
    <lineage>
        <taxon>Eukaryota</taxon>
        <taxon>Metazoa</taxon>
        <taxon>Ecdysozoa</taxon>
        <taxon>Nematoda</taxon>
        <taxon>Chromadorea</taxon>
        <taxon>Rhabditida</taxon>
        <taxon>Rhabditina</taxon>
        <taxon>Rhabditomorpha</taxon>
        <taxon>Strongyloidea</taxon>
        <taxon>Metastrongylidae</taxon>
        <taxon>Parelaphostrongylus</taxon>
    </lineage>
</organism>